<evidence type="ECO:0000259" key="6">
    <source>
        <dbReference type="Pfam" id="PF01957"/>
    </source>
</evidence>
<keyword evidence="8" id="KW-1185">Reference proteome</keyword>
<dbReference type="InterPro" id="IPR002810">
    <property type="entry name" value="NfeD-like_C"/>
</dbReference>
<evidence type="ECO:0000313" key="7">
    <source>
        <dbReference type="EMBL" id="MYZ48764.1"/>
    </source>
</evidence>
<sequence length="164" mass="17529">MIATIVEMLGGWTWWVLGLILLGIEVLAPGFLFLWFGIAAILIGTGALFFAWPWQAQVIGFAVLSVISALIGRRLMATRAVDDSEPRLNEPAERYRGRVFVLAEPVAQGTGRLRIDDSVWRIAGPDCRAGTRVEIVGARGSTLLFEPVAAGPDAAAARDGSPGA</sequence>
<evidence type="ECO:0000313" key="8">
    <source>
        <dbReference type="Proteomes" id="UP000773614"/>
    </source>
</evidence>
<dbReference type="RefSeq" id="WP_161141109.1">
    <property type="nucleotide sequence ID" value="NZ_SPKJ01000047.1"/>
</dbReference>
<dbReference type="AlphaFoldDB" id="A0A964T6K3"/>
<feature type="domain" description="NfeD-like C-terminal" evidence="6">
    <location>
        <begin position="93"/>
        <end position="144"/>
    </location>
</feature>
<protein>
    <submittedName>
        <fullName evidence="7">NfeD family protein</fullName>
    </submittedName>
</protein>
<evidence type="ECO:0000256" key="3">
    <source>
        <dbReference type="ARBA" id="ARBA00022989"/>
    </source>
</evidence>
<accession>A0A964T6K3</accession>
<dbReference type="InterPro" id="IPR052165">
    <property type="entry name" value="Membrane_assoc_protease"/>
</dbReference>
<dbReference type="GO" id="GO:0005886">
    <property type="term" value="C:plasma membrane"/>
    <property type="evidence" value="ECO:0007669"/>
    <property type="project" value="TreeGrafter"/>
</dbReference>
<reference evidence="7" key="1">
    <citation type="submission" date="2019-03" db="EMBL/GenBank/DDBJ databases">
        <title>Afifella sp. nov., isolated from activated sludge.</title>
        <authorList>
            <person name="Li Q."/>
            <person name="Liu Y."/>
        </authorList>
    </citation>
    <scope>NUCLEOTIDE SEQUENCE</scope>
    <source>
        <strain evidence="7">L72</strain>
    </source>
</reference>
<dbReference type="InterPro" id="IPR012340">
    <property type="entry name" value="NA-bd_OB-fold"/>
</dbReference>
<keyword evidence="4 5" id="KW-0472">Membrane</keyword>
<keyword evidence="2 5" id="KW-0812">Transmembrane</keyword>
<evidence type="ECO:0000256" key="1">
    <source>
        <dbReference type="ARBA" id="ARBA00004141"/>
    </source>
</evidence>
<dbReference type="Pfam" id="PF01957">
    <property type="entry name" value="NfeD"/>
    <property type="match status" value="1"/>
</dbReference>
<dbReference type="PANTHER" id="PTHR33507:SF3">
    <property type="entry name" value="INNER MEMBRANE PROTEIN YBBJ"/>
    <property type="match status" value="1"/>
</dbReference>
<keyword evidence="3 5" id="KW-1133">Transmembrane helix</keyword>
<proteinExistence type="predicted"/>
<comment type="caution">
    <text evidence="7">The sequence shown here is derived from an EMBL/GenBank/DDBJ whole genome shotgun (WGS) entry which is preliminary data.</text>
</comment>
<gene>
    <name evidence="7" type="ORF">E4O86_13690</name>
</gene>
<dbReference type="Proteomes" id="UP000773614">
    <property type="component" value="Unassembled WGS sequence"/>
</dbReference>
<organism evidence="7 8">
    <name type="scientific">Propylenella binzhouense</name>
    <dbReference type="NCBI Taxonomy" id="2555902"/>
    <lineage>
        <taxon>Bacteria</taxon>
        <taxon>Pseudomonadati</taxon>
        <taxon>Pseudomonadota</taxon>
        <taxon>Alphaproteobacteria</taxon>
        <taxon>Hyphomicrobiales</taxon>
        <taxon>Propylenellaceae</taxon>
        <taxon>Propylenella</taxon>
    </lineage>
</organism>
<name>A0A964T6K3_9HYPH</name>
<feature type="transmembrane region" description="Helical" evidence="5">
    <location>
        <begin position="58"/>
        <end position="76"/>
    </location>
</feature>
<comment type="subcellular location">
    <subcellularLocation>
        <location evidence="1">Membrane</location>
        <topology evidence="1">Multi-pass membrane protein</topology>
    </subcellularLocation>
</comment>
<evidence type="ECO:0000256" key="4">
    <source>
        <dbReference type="ARBA" id="ARBA00023136"/>
    </source>
</evidence>
<dbReference type="OrthoDB" id="9810336at2"/>
<evidence type="ECO:0000256" key="2">
    <source>
        <dbReference type="ARBA" id="ARBA00022692"/>
    </source>
</evidence>
<dbReference type="PANTHER" id="PTHR33507">
    <property type="entry name" value="INNER MEMBRANE PROTEIN YBBJ"/>
    <property type="match status" value="1"/>
</dbReference>
<feature type="transmembrane region" description="Helical" evidence="5">
    <location>
        <begin position="12"/>
        <end position="28"/>
    </location>
</feature>
<dbReference type="Gene3D" id="2.40.50.140">
    <property type="entry name" value="Nucleic acid-binding proteins"/>
    <property type="match status" value="1"/>
</dbReference>
<evidence type="ECO:0000256" key="5">
    <source>
        <dbReference type="SAM" id="Phobius"/>
    </source>
</evidence>
<dbReference type="EMBL" id="SPKJ01000047">
    <property type="protein sequence ID" value="MYZ48764.1"/>
    <property type="molecule type" value="Genomic_DNA"/>
</dbReference>